<feature type="transmembrane region" description="Helical" evidence="1">
    <location>
        <begin position="17"/>
        <end position="37"/>
    </location>
</feature>
<gene>
    <name evidence="3" type="ORF">CWR48_18275</name>
</gene>
<feature type="transmembrane region" description="Helical" evidence="1">
    <location>
        <begin position="72"/>
        <end position="90"/>
    </location>
</feature>
<keyword evidence="4" id="KW-1185">Reference proteome</keyword>
<feature type="transmembrane region" description="Helical" evidence="1">
    <location>
        <begin position="130"/>
        <end position="148"/>
    </location>
</feature>
<proteinExistence type="predicted"/>
<sequence>MKAVYVENKMFKKISNIAFAVYIFILFVVSFLGTRVFSLRFQADYNASYNIIPFKTILTYLLNFNKYNFDTWFFNTLGNLILFLPLGVLLPLTFRTIRLPKVIFISIILSLTIEVIQFLTKIGAFDIDKIILNTLGCILGFYAFNLIYKLTQKTGDNDSVSK</sequence>
<dbReference type="PANTHER" id="PTHR36834:SF1">
    <property type="entry name" value="INTEGRAL MEMBRANE PROTEIN"/>
    <property type="match status" value="1"/>
</dbReference>
<organism evidence="3 4">
    <name type="scientific">Oceanobacillus arenosus</name>
    <dbReference type="NCBI Taxonomy" id="1229153"/>
    <lineage>
        <taxon>Bacteria</taxon>
        <taxon>Bacillati</taxon>
        <taxon>Bacillota</taxon>
        <taxon>Bacilli</taxon>
        <taxon>Bacillales</taxon>
        <taxon>Bacillaceae</taxon>
        <taxon>Oceanobacillus</taxon>
    </lineage>
</organism>
<dbReference type="InterPro" id="IPR006976">
    <property type="entry name" value="VanZ-like"/>
</dbReference>
<evidence type="ECO:0000256" key="1">
    <source>
        <dbReference type="SAM" id="Phobius"/>
    </source>
</evidence>
<dbReference type="PANTHER" id="PTHR36834">
    <property type="entry name" value="MEMBRANE PROTEIN-RELATED"/>
    <property type="match status" value="1"/>
</dbReference>
<evidence type="ECO:0000313" key="4">
    <source>
        <dbReference type="Proteomes" id="UP000257143"/>
    </source>
</evidence>
<keyword evidence="1" id="KW-1133">Transmembrane helix</keyword>
<dbReference type="EMBL" id="PIOC01000028">
    <property type="protein sequence ID" value="RDW16132.1"/>
    <property type="molecule type" value="Genomic_DNA"/>
</dbReference>
<name>A0A3D8PKD8_9BACI</name>
<reference evidence="4" key="1">
    <citation type="submission" date="2017-11" db="EMBL/GenBank/DDBJ databases">
        <authorList>
            <person name="Zhu W."/>
        </authorList>
    </citation>
    <scope>NUCLEOTIDE SEQUENCE [LARGE SCALE GENOMIC DNA]</scope>
    <source>
        <strain evidence="4">CAU 1183</strain>
    </source>
</reference>
<evidence type="ECO:0000313" key="3">
    <source>
        <dbReference type="EMBL" id="RDW16132.1"/>
    </source>
</evidence>
<dbReference type="RefSeq" id="WP_115774761.1">
    <property type="nucleotide sequence ID" value="NZ_PIOC01000028.1"/>
</dbReference>
<dbReference type="Pfam" id="PF04892">
    <property type="entry name" value="VanZ"/>
    <property type="match status" value="1"/>
</dbReference>
<dbReference type="Proteomes" id="UP000257143">
    <property type="component" value="Unassembled WGS sequence"/>
</dbReference>
<feature type="transmembrane region" description="Helical" evidence="1">
    <location>
        <begin position="102"/>
        <end position="124"/>
    </location>
</feature>
<keyword evidence="1" id="KW-0472">Membrane</keyword>
<comment type="caution">
    <text evidence="3">The sequence shown here is derived from an EMBL/GenBank/DDBJ whole genome shotgun (WGS) entry which is preliminary data.</text>
</comment>
<keyword evidence="1" id="KW-0812">Transmembrane</keyword>
<dbReference type="OrthoDB" id="4822551at2"/>
<evidence type="ECO:0000259" key="2">
    <source>
        <dbReference type="Pfam" id="PF04892"/>
    </source>
</evidence>
<dbReference type="AlphaFoldDB" id="A0A3D8PKD8"/>
<dbReference type="InterPro" id="IPR053150">
    <property type="entry name" value="Teicoplanin_resist-assoc"/>
</dbReference>
<feature type="domain" description="VanZ-like" evidence="2">
    <location>
        <begin position="19"/>
        <end position="147"/>
    </location>
</feature>
<protein>
    <submittedName>
        <fullName evidence="3">VanZ family protein</fullName>
    </submittedName>
</protein>
<accession>A0A3D8PKD8</accession>